<reference evidence="1 2" key="1">
    <citation type="submission" date="2020-02" db="EMBL/GenBank/DDBJ databases">
        <title>Complete genome of Muricauda sp. 501str8.</title>
        <authorList>
            <person name="Dong B."/>
            <person name="Zhu S."/>
            <person name="Yang J."/>
            <person name="Chen J."/>
        </authorList>
    </citation>
    <scope>NUCLEOTIDE SEQUENCE [LARGE SCALE GENOMIC DNA]</scope>
    <source>
        <strain evidence="1 2">501str8</strain>
    </source>
</reference>
<dbReference type="KEGG" id="mut:GVT53_07690"/>
<evidence type="ECO:0000313" key="2">
    <source>
        <dbReference type="Proteomes" id="UP000502928"/>
    </source>
</evidence>
<dbReference type="PROSITE" id="PS51257">
    <property type="entry name" value="PROKAR_LIPOPROTEIN"/>
    <property type="match status" value="1"/>
</dbReference>
<dbReference type="AlphaFoldDB" id="A0A6G7J9K4"/>
<evidence type="ECO:0008006" key="3">
    <source>
        <dbReference type="Google" id="ProtNLM"/>
    </source>
</evidence>
<proteinExistence type="predicted"/>
<dbReference type="CDD" id="cd22784">
    <property type="entry name" value="DPBB_MltA_YuiC-like"/>
    <property type="match status" value="1"/>
</dbReference>
<organism evidence="1 2">
    <name type="scientific">Flagellimonas oceani</name>
    <dbReference type="NCBI Taxonomy" id="2698672"/>
    <lineage>
        <taxon>Bacteria</taxon>
        <taxon>Pseudomonadati</taxon>
        <taxon>Bacteroidota</taxon>
        <taxon>Flavobacteriia</taxon>
        <taxon>Flavobacteriales</taxon>
        <taxon>Flavobacteriaceae</taxon>
        <taxon>Flagellimonas</taxon>
    </lineage>
</organism>
<dbReference type="Proteomes" id="UP000502928">
    <property type="component" value="Chromosome"/>
</dbReference>
<sequence length="147" mass="17043">MALKKLVFILIVFLVGCSSKEDSDKARKKYDWYGHEVTASAYNSVFWQTDSIDPSVAAWGDTLKPGMKSIAVSRDLIKMGLTHNTMVKIDTFPDTFYVKDKMHWRWRNRIDIYMGKDVKKAREWGRKKLIICYAVPIDSINTTNEKN</sequence>
<protein>
    <recommendedName>
        <fullName evidence="3">3D domain-containing protein</fullName>
    </recommendedName>
</protein>
<evidence type="ECO:0000313" key="1">
    <source>
        <dbReference type="EMBL" id="QII47107.1"/>
    </source>
</evidence>
<gene>
    <name evidence="1" type="ORF">GVT53_07690</name>
</gene>
<dbReference type="EMBL" id="CP049616">
    <property type="protein sequence ID" value="QII47107.1"/>
    <property type="molecule type" value="Genomic_DNA"/>
</dbReference>
<accession>A0A6G7J9K4</accession>
<keyword evidence="2" id="KW-1185">Reference proteome</keyword>
<name>A0A6G7J9K4_9FLAO</name>